<dbReference type="InterPro" id="IPR013131">
    <property type="entry name" value="Mannitol_DH_N"/>
</dbReference>
<dbReference type="InterPro" id="IPR036291">
    <property type="entry name" value="NAD(P)-bd_dom_sf"/>
</dbReference>
<dbReference type="Gene3D" id="3.40.50.720">
    <property type="entry name" value="NAD(P)-binding Rossmann-like Domain"/>
    <property type="match status" value="1"/>
</dbReference>
<dbReference type="NCBIfam" id="NF002969">
    <property type="entry name" value="PRK03643.1"/>
    <property type="match status" value="1"/>
</dbReference>
<name>A0A2L0IJR2_9GAMM</name>
<feature type="domain" description="Mannitol dehydrogenase N-terminal" evidence="3">
    <location>
        <begin position="17"/>
        <end position="261"/>
    </location>
</feature>
<dbReference type="PANTHER" id="PTHR30524:SF0">
    <property type="entry name" value="ALTRONATE OXIDOREDUCTASE-RELATED"/>
    <property type="match status" value="1"/>
</dbReference>
<dbReference type="EMBL" id="CP026377">
    <property type="protein sequence ID" value="AUX94831.1"/>
    <property type="molecule type" value="Genomic_DNA"/>
</dbReference>
<dbReference type="Proteomes" id="UP000238365">
    <property type="component" value="Chromosome"/>
</dbReference>
<dbReference type="InterPro" id="IPR000669">
    <property type="entry name" value="Mannitol_DH"/>
</dbReference>
<dbReference type="Pfam" id="PF08125">
    <property type="entry name" value="Mannitol_dh_C"/>
    <property type="match status" value="1"/>
</dbReference>
<dbReference type="GO" id="GO:0019698">
    <property type="term" value="P:D-galacturonate catabolic process"/>
    <property type="evidence" value="ECO:0007669"/>
    <property type="project" value="TreeGrafter"/>
</dbReference>
<dbReference type="AlphaFoldDB" id="A0A2L0IJR2"/>
<dbReference type="InterPro" id="IPR013118">
    <property type="entry name" value="Mannitol_DH_C"/>
</dbReference>
<dbReference type="GO" id="GO:0009026">
    <property type="term" value="F:tagaturonate reductase activity"/>
    <property type="evidence" value="ECO:0007669"/>
    <property type="project" value="UniProtKB-EC"/>
</dbReference>
<organism evidence="5 6">
    <name type="scientific">Mixta gaviniae</name>
    <dbReference type="NCBI Taxonomy" id="665914"/>
    <lineage>
        <taxon>Bacteria</taxon>
        <taxon>Pseudomonadati</taxon>
        <taxon>Pseudomonadota</taxon>
        <taxon>Gammaproteobacteria</taxon>
        <taxon>Enterobacterales</taxon>
        <taxon>Erwiniaceae</taxon>
        <taxon>Mixta</taxon>
    </lineage>
</organism>
<dbReference type="SUPFAM" id="SSF48179">
    <property type="entry name" value="6-phosphogluconate dehydrogenase C-terminal domain-like"/>
    <property type="match status" value="1"/>
</dbReference>
<evidence type="ECO:0000313" key="6">
    <source>
        <dbReference type="Proteomes" id="UP000238365"/>
    </source>
</evidence>
<dbReference type="GO" id="GO:0019592">
    <property type="term" value="P:mannitol catabolic process"/>
    <property type="evidence" value="ECO:0007669"/>
    <property type="project" value="TreeGrafter"/>
</dbReference>
<keyword evidence="1 5" id="KW-0560">Oxidoreductase</keyword>
<dbReference type="KEGG" id="pgz:C2E15_18305"/>
<dbReference type="SUPFAM" id="SSF51735">
    <property type="entry name" value="NAD(P)-binding Rossmann-fold domains"/>
    <property type="match status" value="1"/>
</dbReference>
<evidence type="ECO:0000259" key="4">
    <source>
        <dbReference type="Pfam" id="PF08125"/>
    </source>
</evidence>
<dbReference type="RefSeq" id="WP_104958639.1">
    <property type="nucleotide sequence ID" value="NZ_CP026377.1"/>
</dbReference>
<dbReference type="PRINTS" id="PR00084">
    <property type="entry name" value="MTLDHDRGNASE"/>
</dbReference>
<proteinExistence type="predicted"/>
<dbReference type="GO" id="GO:0008926">
    <property type="term" value="F:mannitol-1-phosphate 5-dehydrogenase activity"/>
    <property type="evidence" value="ECO:0007669"/>
    <property type="project" value="TreeGrafter"/>
</dbReference>
<reference evidence="5 6" key="1">
    <citation type="submission" date="2018-01" db="EMBL/GenBank/DDBJ databases">
        <title>Complete and assembled Genome of Pantoea gaviniae DSM22758T.</title>
        <authorList>
            <person name="Stevens M.J.A."/>
            <person name="Zurfluh K."/>
            <person name="Stephan R."/>
        </authorList>
    </citation>
    <scope>NUCLEOTIDE SEQUENCE [LARGE SCALE GENOMIC DNA]</scope>
    <source>
        <strain evidence="5 6">DSM 22758</strain>
    </source>
</reference>
<dbReference type="InterPro" id="IPR008927">
    <property type="entry name" value="6-PGluconate_DH-like_C_sf"/>
</dbReference>
<dbReference type="PANTHER" id="PTHR30524">
    <property type="entry name" value="MANNITOL-1-PHOSPHATE 5-DEHYDROGENASE"/>
    <property type="match status" value="1"/>
</dbReference>
<sequence>MQTLNRDAFPGPRYPTRIIQFGEGNFLRAFIDWQIDLLNVHGDLNAGVTVIRPLDRHVDYTLNHQDGLYTALIRGLNAQGEVISEPRLIRSVNEEIQPWTQFEQFIALARDPQIRFMFSNTTEAGIAFNAGDRPDDRPARSFPGKLTQLLWARWQHFDGAADKGWILLPCELIDDNGATLREMVLRYAQLWQLPAAFSDWIAQHNIFCNTLVDRIVPGYPHEEAEQIFATLGYRDPLLVAGEVFYQFVIEGPQQVADELHLHTLPLNIRLVDDIKPWKEQKVAILNGAHTAMVPVAWLAGLDTVGEAMADSEIAGFVDALLREEVIPTLDLPAADLHRFADAVLGRFRNPFIRHPLSAIALNSMTKFRTRLLPQLLAGHQQSGRWPTRITFALAALLAWYRGERDGEPYALQDDAQWLDRFATLWPQQAQGAISLQQLVAAVLSDEQHWQQDLSQLPGLVDAVAAHLQTITAQGMRAAIPQ</sequence>
<dbReference type="GO" id="GO:0005829">
    <property type="term" value="C:cytosol"/>
    <property type="evidence" value="ECO:0007669"/>
    <property type="project" value="TreeGrafter"/>
</dbReference>
<keyword evidence="6" id="KW-1185">Reference proteome</keyword>
<dbReference type="Pfam" id="PF01232">
    <property type="entry name" value="Mannitol_dh"/>
    <property type="match status" value="1"/>
</dbReference>
<evidence type="ECO:0000313" key="5">
    <source>
        <dbReference type="EMBL" id="AUX94831.1"/>
    </source>
</evidence>
<dbReference type="InterPro" id="IPR013328">
    <property type="entry name" value="6PGD_dom2"/>
</dbReference>
<evidence type="ECO:0000256" key="1">
    <source>
        <dbReference type="ARBA" id="ARBA00023002"/>
    </source>
</evidence>
<evidence type="ECO:0000256" key="2">
    <source>
        <dbReference type="ARBA" id="ARBA00023027"/>
    </source>
</evidence>
<evidence type="ECO:0000259" key="3">
    <source>
        <dbReference type="Pfam" id="PF01232"/>
    </source>
</evidence>
<dbReference type="Gene3D" id="1.10.1040.10">
    <property type="entry name" value="N-(1-d-carboxylethyl)-l-norvaline Dehydrogenase, domain 2"/>
    <property type="match status" value="1"/>
</dbReference>
<keyword evidence="2" id="KW-0520">NAD</keyword>
<protein>
    <submittedName>
        <fullName evidence="5">Altronate oxidoreductase</fullName>
        <ecNumber evidence="5">1.1.1.58</ecNumber>
    </submittedName>
</protein>
<gene>
    <name evidence="5" type="ORF">C2E15_18305</name>
</gene>
<feature type="domain" description="Mannitol dehydrogenase C-terminal" evidence="4">
    <location>
        <begin position="273"/>
        <end position="470"/>
    </location>
</feature>
<dbReference type="EC" id="1.1.1.58" evidence="5"/>
<accession>A0A2L0IJR2</accession>